<evidence type="ECO:0000256" key="1">
    <source>
        <dbReference type="ARBA" id="ARBA00022491"/>
    </source>
</evidence>
<evidence type="ECO:0000313" key="5">
    <source>
        <dbReference type="EMBL" id="PAQ09706.1"/>
    </source>
</evidence>
<keyword evidence="3" id="KW-0804">Transcription</keyword>
<dbReference type="InterPro" id="IPR001034">
    <property type="entry name" value="DeoR_HTH"/>
</dbReference>
<dbReference type="SUPFAM" id="SSF46785">
    <property type="entry name" value="Winged helix' DNA-binding domain"/>
    <property type="match status" value="1"/>
</dbReference>
<dbReference type="InterPro" id="IPR050313">
    <property type="entry name" value="Carb_Metab_HTH_regulators"/>
</dbReference>
<comment type="caution">
    <text evidence="5">The sequence shown here is derived from an EMBL/GenBank/DDBJ whole genome shotgun (WGS) entry which is preliminary data.</text>
</comment>
<proteinExistence type="predicted"/>
<keyword evidence="6" id="KW-1185">Reference proteome</keyword>
<dbReference type="SMART" id="SM00420">
    <property type="entry name" value="HTH_DEOR"/>
    <property type="match status" value="1"/>
</dbReference>
<feature type="domain" description="HTH deoR-type" evidence="4">
    <location>
        <begin position="4"/>
        <end position="59"/>
    </location>
</feature>
<dbReference type="Gene3D" id="1.10.10.10">
    <property type="entry name" value="Winged helix-like DNA-binding domain superfamily/Winged helix DNA-binding domain"/>
    <property type="match status" value="1"/>
</dbReference>
<dbReference type="RefSeq" id="WP_095492725.1">
    <property type="nucleotide sequence ID" value="NZ_NPKJ01000040.1"/>
</dbReference>
<dbReference type="InterPro" id="IPR037171">
    <property type="entry name" value="NagB/RpiA_transferase-like"/>
</dbReference>
<dbReference type="PRINTS" id="PR00037">
    <property type="entry name" value="HTHLACR"/>
</dbReference>
<evidence type="ECO:0000256" key="2">
    <source>
        <dbReference type="ARBA" id="ARBA00023015"/>
    </source>
</evidence>
<dbReference type="EMBL" id="NPKJ01000040">
    <property type="protein sequence ID" value="PAQ09706.1"/>
    <property type="molecule type" value="Genomic_DNA"/>
</dbReference>
<dbReference type="SUPFAM" id="SSF100950">
    <property type="entry name" value="NagB/RpiA/CoA transferase-like"/>
    <property type="match status" value="1"/>
</dbReference>
<protein>
    <submittedName>
        <fullName evidence="5">DeoR family transcriptional regulator</fullName>
    </submittedName>
</protein>
<dbReference type="SMART" id="SM01134">
    <property type="entry name" value="DeoRC"/>
    <property type="match status" value="1"/>
</dbReference>
<name>A0A271LQL3_9HYPH</name>
<keyword evidence="1" id="KW-0678">Repressor</keyword>
<dbReference type="Pfam" id="PF00455">
    <property type="entry name" value="DeoRC"/>
    <property type="match status" value="1"/>
</dbReference>
<keyword evidence="2" id="KW-0805">Transcription regulation</keyword>
<dbReference type="InterPro" id="IPR014036">
    <property type="entry name" value="DeoR-like_C"/>
</dbReference>
<dbReference type="GO" id="GO:0003700">
    <property type="term" value="F:DNA-binding transcription factor activity"/>
    <property type="evidence" value="ECO:0007669"/>
    <property type="project" value="InterPro"/>
</dbReference>
<dbReference type="PANTHER" id="PTHR30363">
    <property type="entry name" value="HTH-TYPE TRANSCRIPTIONAL REGULATOR SRLR-RELATED"/>
    <property type="match status" value="1"/>
</dbReference>
<dbReference type="InterPro" id="IPR036390">
    <property type="entry name" value="WH_DNA-bd_sf"/>
</dbReference>
<organism evidence="5 6">
    <name type="scientific">Mesorhizobium temperatum</name>
    <dbReference type="NCBI Taxonomy" id="241416"/>
    <lineage>
        <taxon>Bacteria</taxon>
        <taxon>Pseudomonadati</taxon>
        <taxon>Pseudomonadota</taxon>
        <taxon>Alphaproteobacteria</taxon>
        <taxon>Hyphomicrobiales</taxon>
        <taxon>Phyllobacteriaceae</taxon>
        <taxon>Mesorhizobium</taxon>
    </lineage>
</organism>
<dbReference type="Pfam" id="PF08220">
    <property type="entry name" value="HTH_DeoR"/>
    <property type="match status" value="1"/>
</dbReference>
<evidence type="ECO:0000259" key="4">
    <source>
        <dbReference type="PROSITE" id="PS51000"/>
    </source>
</evidence>
<accession>A0A271LQL3</accession>
<dbReference type="PROSITE" id="PS51000">
    <property type="entry name" value="HTH_DEOR_2"/>
    <property type="match status" value="1"/>
</dbReference>
<dbReference type="AlphaFoldDB" id="A0A271LQL3"/>
<evidence type="ECO:0000256" key="3">
    <source>
        <dbReference type="ARBA" id="ARBA00023163"/>
    </source>
</evidence>
<dbReference type="Gene3D" id="3.40.50.1360">
    <property type="match status" value="1"/>
</dbReference>
<gene>
    <name evidence="5" type="ORF">CIT26_11730</name>
</gene>
<dbReference type="OrthoDB" id="31600at2"/>
<dbReference type="InterPro" id="IPR036388">
    <property type="entry name" value="WH-like_DNA-bd_sf"/>
</dbReference>
<evidence type="ECO:0000313" key="6">
    <source>
        <dbReference type="Proteomes" id="UP000216442"/>
    </source>
</evidence>
<dbReference type="Proteomes" id="UP000216442">
    <property type="component" value="Unassembled WGS sequence"/>
</dbReference>
<sequence length="258" mass="28265">MIKADERREEIADYVIKFGQVRIDDLVEHFGVSRMTIHRHIDQLAHQGVLRKLHGAVTVQPSGLYESAFRYRVTVGRAEKDALAHAALDYVEAGQAVMLDDSTTANAIAPLLPDIKPLTVITNSVATAALLTNVDDIDFICLGGQYHRTYNAYIGIVCENAVAQLRANLLICSASAISGTTAFIQDQHVVRVKQAMVAASTKRILVVDHSKFDKVALHVFDDLTRFDAVLTTDGVSDAQAQKLEQAGVKLRIVKMARS</sequence>
<reference evidence="5 6" key="1">
    <citation type="submission" date="2017-08" db="EMBL/GenBank/DDBJ databases">
        <title>Mesorhizobium wenxinae sp. nov., a novel rhizobial species isolated from root nodules of chickpea (Cicer arietinum L.).</title>
        <authorList>
            <person name="Zhang J."/>
        </authorList>
    </citation>
    <scope>NUCLEOTIDE SEQUENCE [LARGE SCALE GENOMIC DNA]</scope>
    <source>
        <strain evidence="5 6">SDW018</strain>
    </source>
</reference>
<dbReference type="PANTHER" id="PTHR30363:SF4">
    <property type="entry name" value="GLYCEROL-3-PHOSPHATE REGULON REPRESSOR"/>
    <property type="match status" value="1"/>
</dbReference>